<proteinExistence type="predicted"/>
<dbReference type="PANTHER" id="PTHR30007:SF0">
    <property type="entry name" value="TRANSPOSASE"/>
    <property type="match status" value="1"/>
</dbReference>
<sequence length="163" mass="18415">MIFLVLMPHDLPPWQTVYHDHRIWRLSDVWEQPHTKLRELLRMRLRRKSTPSAAIADSQTARTSEAGGSRGYSPSMPGSRIFSIQPAPPFPHANVTMQSPPSRRGKKRCSERAERQLARLPISLRVLKVNNLTQSVQVDAVMGGPCLEDVGEQGFEVLVQPRS</sequence>
<reference evidence="2 3" key="1">
    <citation type="submission" date="2018-06" db="EMBL/GenBank/DDBJ databases">
        <title>Genomic Encyclopedia of Type Strains, Phase IV (KMG-IV): sequencing the most valuable type-strain genomes for metagenomic binning, comparative biology and taxonomic classification.</title>
        <authorList>
            <person name="Goeker M."/>
        </authorList>
    </citation>
    <scope>NUCLEOTIDE SEQUENCE [LARGE SCALE GENOMIC DNA]</scope>
    <source>
        <strain evidence="2 3">DSM 18048</strain>
    </source>
</reference>
<evidence type="ECO:0000313" key="3">
    <source>
        <dbReference type="Proteomes" id="UP000248326"/>
    </source>
</evidence>
<protein>
    <submittedName>
        <fullName evidence="2">Uncharacterized protein</fullName>
    </submittedName>
</protein>
<dbReference type="EMBL" id="QJSX01000018">
    <property type="protein sequence ID" value="PYE50460.1"/>
    <property type="molecule type" value="Genomic_DNA"/>
</dbReference>
<comment type="caution">
    <text evidence="2">The sequence shown here is derived from an EMBL/GenBank/DDBJ whole genome shotgun (WGS) entry which is preliminary data.</text>
</comment>
<evidence type="ECO:0000313" key="2">
    <source>
        <dbReference type="EMBL" id="PYE50460.1"/>
    </source>
</evidence>
<dbReference type="AlphaFoldDB" id="A0A318S6K1"/>
<evidence type="ECO:0000256" key="1">
    <source>
        <dbReference type="SAM" id="MobiDB-lite"/>
    </source>
</evidence>
<name>A0A318S6K1_9DEIO</name>
<feature type="region of interest" description="Disordered" evidence="1">
    <location>
        <begin position="48"/>
        <end position="109"/>
    </location>
</feature>
<keyword evidence="3" id="KW-1185">Reference proteome</keyword>
<dbReference type="PANTHER" id="PTHR30007">
    <property type="entry name" value="PHP DOMAIN PROTEIN"/>
    <property type="match status" value="1"/>
</dbReference>
<accession>A0A318S6K1</accession>
<gene>
    <name evidence="2" type="ORF">DES52_11877</name>
</gene>
<organism evidence="2 3">
    <name type="scientific">Deinococcus yavapaiensis KR-236</name>
    <dbReference type="NCBI Taxonomy" id="694435"/>
    <lineage>
        <taxon>Bacteria</taxon>
        <taxon>Thermotogati</taxon>
        <taxon>Deinococcota</taxon>
        <taxon>Deinococci</taxon>
        <taxon>Deinococcales</taxon>
        <taxon>Deinococcaceae</taxon>
        <taxon>Deinococcus</taxon>
    </lineage>
</organism>
<dbReference type="Proteomes" id="UP000248326">
    <property type="component" value="Unassembled WGS sequence"/>
</dbReference>